<dbReference type="InterPro" id="IPR051138">
    <property type="entry name" value="PIM_Ser/Thr_kinase"/>
</dbReference>
<reference evidence="11 12" key="1">
    <citation type="journal article" date="2019" name="Sci. Data">
        <title>Hybrid genome assembly and annotation of Danionella translucida.</title>
        <authorList>
            <person name="Kadobianskyi M."/>
            <person name="Schulze L."/>
            <person name="Schuelke M."/>
            <person name="Judkewitz B."/>
        </authorList>
    </citation>
    <scope>NUCLEOTIDE SEQUENCE [LARGE SCALE GENOMIC DNA]</scope>
    <source>
        <strain evidence="11 12">Bolton</strain>
    </source>
</reference>
<evidence type="ECO:0000256" key="7">
    <source>
        <dbReference type="ARBA" id="ARBA00022840"/>
    </source>
</evidence>
<organism evidence="11 12">
    <name type="scientific">Danionella cerebrum</name>
    <dbReference type="NCBI Taxonomy" id="2873325"/>
    <lineage>
        <taxon>Eukaryota</taxon>
        <taxon>Metazoa</taxon>
        <taxon>Chordata</taxon>
        <taxon>Craniata</taxon>
        <taxon>Vertebrata</taxon>
        <taxon>Euteleostomi</taxon>
        <taxon>Actinopterygii</taxon>
        <taxon>Neopterygii</taxon>
        <taxon>Teleostei</taxon>
        <taxon>Ostariophysi</taxon>
        <taxon>Cypriniformes</taxon>
        <taxon>Danionidae</taxon>
        <taxon>Danioninae</taxon>
        <taxon>Danionella</taxon>
    </lineage>
</organism>
<keyword evidence="5" id="KW-0547">Nucleotide-binding</keyword>
<dbReference type="Pfam" id="PF00069">
    <property type="entry name" value="Pkinase"/>
    <property type="match status" value="6"/>
</dbReference>
<evidence type="ECO:0000256" key="4">
    <source>
        <dbReference type="ARBA" id="ARBA00022679"/>
    </source>
</evidence>
<keyword evidence="12" id="KW-1185">Reference proteome</keyword>
<feature type="non-terminal residue" evidence="11">
    <location>
        <position position="1"/>
    </location>
</feature>
<evidence type="ECO:0000256" key="6">
    <source>
        <dbReference type="ARBA" id="ARBA00022777"/>
    </source>
</evidence>
<dbReference type="InterPro" id="IPR008271">
    <property type="entry name" value="Ser/Thr_kinase_AS"/>
</dbReference>
<keyword evidence="3" id="KW-0723">Serine/threonine-protein kinase</keyword>
<evidence type="ECO:0000256" key="1">
    <source>
        <dbReference type="ARBA" id="ARBA00005505"/>
    </source>
</evidence>
<dbReference type="Proteomes" id="UP000316079">
    <property type="component" value="Unassembled WGS sequence"/>
</dbReference>
<accession>A0A553PEB1</accession>
<feature type="domain" description="Protein kinase" evidence="10">
    <location>
        <begin position="96"/>
        <end position="349"/>
    </location>
</feature>
<dbReference type="OrthoDB" id="8926898at2759"/>
<dbReference type="FunFam" id="3.30.200.20:FF:000246">
    <property type="entry name" value="Pim proto-oncogene, serine/threonine kinase,-related 152"/>
    <property type="match status" value="3"/>
</dbReference>
<dbReference type="GO" id="GO:0005524">
    <property type="term" value="F:ATP binding"/>
    <property type="evidence" value="ECO:0007669"/>
    <property type="project" value="UniProtKB-KW"/>
</dbReference>
<dbReference type="GO" id="GO:0004674">
    <property type="term" value="F:protein serine/threonine kinase activity"/>
    <property type="evidence" value="ECO:0007669"/>
    <property type="project" value="UniProtKB-KW"/>
</dbReference>
<dbReference type="GO" id="GO:0005737">
    <property type="term" value="C:cytoplasm"/>
    <property type="evidence" value="ECO:0007669"/>
    <property type="project" value="TreeGrafter"/>
</dbReference>
<dbReference type="GO" id="GO:0043066">
    <property type="term" value="P:negative regulation of apoptotic process"/>
    <property type="evidence" value="ECO:0007669"/>
    <property type="project" value="TreeGrafter"/>
</dbReference>
<dbReference type="PANTHER" id="PTHR22984">
    <property type="entry name" value="SERINE/THREONINE-PROTEIN KINASE PIM"/>
    <property type="match status" value="1"/>
</dbReference>
<comment type="caution">
    <text evidence="11">The sequence shown here is derived from an EMBL/GenBank/DDBJ whole genome shotgun (WGS) entry which is preliminary data.</text>
</comment>
<evidence type="ECO:0000259" key="10">
    <source>
        <dbReference type="PROSITE" id="PS50011"/>
    </source>
</evidence>
<dbReference type="InterPro" id="IPR011009">
    <property type="entry name" value="Kinase-like_dom_sf"/>
</dbReference>
<feature type="domain" description="Protein kinase" evidence="10">
    <location>
        <begin position="1263"/>
        <end position="1527"/>
    </location>
</feature>
<dbReference type="SMART" id="SM00220">
    <property type="entry name" value="S_TKc"/>
    <property type="match status" value="5"/>
</dbReference>
<keyword evidence="6" id="KW-0418">Kinase</keyword>
<feature type="domain" description="Protein kinase" evidence="10">
    <location>
        <begin position="673"/>
        <end position="926"/>
    </location>
</feature>
<comment type="catalytic activity">
    <reaction evidence="9">
        <text>L-seryl-[protein] + ATP = O-phospho-L-seryl-[protein] + ADP + H(+)</text>
        <dbReference type="Rhea" id="RHEA:17989"/>
        <dbReference type="Rhea" id="RHEA-COMP:9863"/>
        <dbReference type="Rhea" id="RHEA-COMP:11604"/>
        <dbReference type="ChEBI" id="CHEBI:15378"/>
        <dbReference type="ChEBI" id="CHEBI:29999"/>
        <dbReference type="ChEBI" id="CHEBI:30616"/>
        <dbReference type="ChEBI" id="CHEBI:83421"/>
        <dbReference type="ChEBI" id="CHEBI:456216"/>
        <dbReference type="EC" id="2.7.11.1"/>
    </reaction>
</comment>
<dbReference type="FunFam" id="1.10.510.10:FF:000392">
    <property type="entry name" value="Pim proto-oncogene, serine/threonine kinase,-related 152"/>
    <property type="match status" value="3"/>
</dbReference>
<keyword evidence="4" id="KW-0808">Transferase</keyword>
<dbReference type="STRING" id="623744.A0A553PEB1"/>
<proteinExistence type="inferred from homology"/>
<dbReference type="Gene3D" id="1.10.510.10">
    <property type="entry name" value="Transferase(Phosphotransferase) domain 1"/>
    <property type="match status" value="6"/>
</dbReference>
<evidence type="ECO:0000256" key="9">
    <source>
        <dbReference type="ARBA" id="ARBA00048679"/>
    </source>
</evidence>
<dbReference type="PROSITE" id="PS00108">
    <property type="entry name" value="PROTEIN_KINASE_ST"/>
    <property type="match status" value="3"/>
</dbReference>
<feature type="domain" description="Protein kinase" evidence="10">
    <location>
        <begin position="930"/>
        <end position="1186"/>
    </location>
</feature>
<evidence type="ECO:0000313" key="11">
    <source>
        <dbReference type="EMBL" id="TRY76019.1"/>
    </source>
</evidence>
<dbReference type="SUPFAM" id="SSF56112">
    <property type="entry name" value="Protein kinase-like (PK-like)"/>
    <property type="match status" value="6"/>
</dbReference>
<comment type="catalytic activity">
    <reaction evidence="8">
        <text>L-threonyl-[protein] + ATP = O-phospho-L-threonyl-[protein] + ADP + H(+)</text>
        <dbReference type="Rhea" id="RHEA:46608"/>
        <dbReference type="Rhea" id="RHEA-COMP:11060"/>
        <dbReference type="Rhea" id="RHEA-COMP:11605"/>
        <dbReference type="ChEBI" id="CHEBI:15378"/>
        <dbReference type="ChEBI" id="CHEBI:30013"/>
        <dbReference type="ChEBI" id="CHEBI:30616"/>
        <dbReference type="ChEBI" id="CHEBI:61977"/>
        <dbReference type="ChEBI" id="CHEBI:456216"/>
        <dbReference type="EC" id="2.7.11.1"/>
    </reaction>
</comment>
<evidence type="ECO:0000256" key="2">
    <source>
        <dbReference type="ARBA" id="ARBA00012513"/>
    </source>
</evidence>
<sequence>TRDVNHSIACIRSNVERRRAFYFDLRRIIDEVSPAPGPKEVTSEQIRAVLEDLGPSSSLASEGNSSASSFCSDASLSSLQLREENALHIELKEHRYAIGKKLNEGDFVSIFKAIRTQDGTRVAVKVSNKADTKYYRMEGHSEPVPLEVRLLTLANVEPRIPQVVELLDWHQDGDQYTMVLERPPFCQTLAGFLEHKGGSVTEQLGSVIMRQIAFAASYCCLRGVFHGDINLQNIIMNRETHEIKLVGFGKGKGMRKSPHTSFKGTYSPPEFQLTGQYHGGPATAWSLGVIMFVMLCGRIPGVQDLEELDQNVWCQDGFSKECCRLLCSLLQRDPRKRLHMLKVCSHNWFKALYYKQDEPKIIAVRLSDGKKVALKFADRTDIDYISVEGHSEPYPSEVVLQIFANRGPKVSQILKLLDWEMKSDHYVMVLECPPLSENLSDFLYLYYGGSISEGIIRVIMQQTTLAAVTCCERGVLHRDIKLDNILINPYTFSIKLIDFGCGELLKSSPYSEYAGTREFIPPEFKEHGEYYGKPATVWSLGILMFCLLTGEFPSTRDLERLDDNSWTHHSSSAECCKLICSLLKRDPERRCELEDISGHAWFNSVVDEVSPAPGPKEVTSEQIRAVLEDLGPSSSLASEGNSSASSFCSDASLSSLQLREENALHIELKEHRYAIGKKLNEGDFVSIFKAIRTQDGTRVAVKVSNKADTKYYRMEGHSEPVPLEVRLLTLANVEPRIPQVVELLDWHQDGDQYTMVLERPPFCQTLAGFLEHKGGSVTEQLGSVIMRQIAFAASSCCLRGVFHGDINLQNIIMNRETHEIKLVGFGKGKGMRKSPHTSFKGTYSPPEFQLTGQYHGGPATAWSLGVIMFVMLCGRIPGVQDLEELDQNVWCQDGFSKECCRLLCSLLQRDPRKRLHMLKVCSHNWFKALYYKQDEPKIIGFGSIFKAVRLSDGKKVALKFADRTDIDYISVEGHSEPYPSEVVLQIFANRGPKVSQILKLLDWEMKSDHYVMVLECPPLSENLSDFLYLYYGGSISEGIIRVIMQQTTLAAVTCCERGVLHRDIKLDNILINPYTFSIKLIDFGCGELLKSSPYSEYAGTREFIPPEFKEHGEYYGKPATVWSLGILMFCLLTGEFPSTRDLERLDDNSWTHHSSSAECCKLICSLLKRDPERRCELEDISGHAWFNSGTYSPPEFQLTGQYHGGPATAWSLGVIMFVMLCGRIPGVQDLEELDQNVWCQDGFSKECCRLLCSLLQRDPRKRLHMLKVCSHNWFKALYYKQDEPKIIAVRLSDGKKVALKFADRTDIDYISVEGHSEPYPSEVVLQIFANRGPKVSQILKLLDWEMKSDHYVMVLECPPLSENLSDFLYLYYGGSISEGIIRVIMQQTTLAAVTCCERGVLHRDIKLDNILINPYTFSIKLIDFGCGELLKSSPYSEYAGTREFIPPEFKEHGEYYGKPATVWSLGILMFCLLTGEFPSTRDLERLDDNSWTHHSSSAECCKLICSLLKRDPERRCELEDISGHAWFNSGIIPTGI</sequence>
<keyword evidence="7" id="KW-0067">ATP-binding</keyword>
<comment type="similarity">
    <text evidence="1">Belongs to the protein kinase superfamily. CAMK Ser/Thr protein kinase family. PIM subfamily.</text>
</comment>
<dbReference type="EMBL" id="SRMA01026708">
    <property type="protein sequence ID" value="TRY76019.1"/>
    <property type="molecule type" value="Genomic_DNA"/>
</dbReference>
<evidence type="ECO:0000256" key="5">
    <source>
        <dbReference type="ARBA" id="ARBA00022741"/>
    </source>
</evidence>
<name>A0A553PEB1_9TELE</name>
<dbReference type="GO" id="GO:0007346">
    <property type="term" value="P:regulation of mitotic cell cycle"/>
    <property type="evidence" value="ECO:0007669"/>
    <property type="project" value="TreeGrafter"/>
</dbReference>
<dbReference type="EC" id="2.7.11.1" evidence="2"/>
<feature type="domain" description="Protein kinase" evidence="10">
    <location>
        <begin position="346"/>
        <end position="602"/>
    </location>
</feature>
<dbReference type="PANTHER" id="PTHR22984:SF11">
    <property type="entry name" value="AURORA KINASE-RELATED"/>
    <property type="match status" value="1"/>
</dbReference>
<dbReference type="Gene3D" id="3.30.200.20">
    <property type="entry name" value="Phosphorylase Kinase, domain 1"/>
    <property type="match status" value="5"/>
</dbReference>
<dbReference type="PROSITE" id="PS50011">
    <property type="entry name" value="PROTEIN_KINASE_DOM"/>
    <property type="match status" value="5"/>
</dbReference>
<dbReference type="InterPro" id="IPR000719">
    <property type="entry name" value="Prot_kinase_dom"/>
</dbReference>
<protein>
    <recommendedName>
        <fullName evidence="2">non-specific serine/threonine protein kinase</fullName>
        <ecNumber evidence="2">2.7.11.1</ecNumber>
    </recommendedName>
</protein>
<evidence type="ECO:0000256" key="3">
    <source>
        <dbReference type="ARBA" id="ARBA00022527"/>
    </source>
</evidence>
<evidence type="ECO:0000313" key="12">
    <source>
        <dbReference type="Proteomes" id="UP000316079"/>
    </source>
</evidence>
<evidence type="ECO:0000256" key="8">
    <source>
        <dbReference type="ARBA" id="ARBA00047899"/>
    </source>
</evidence>
<gene>
    <name evidence="11" type="ORF">DNTS_010917</name>
</gene>